<name>A0A429V8T4_9SPHN</name>
<comment type="caution">
    <text evidence="1">The sequence shown here is derived from an EMBL/GenBank/DDBJ whole genome shotgun (WGS) entry which is preliminary data.</text>
</comment>
<proteinExistence type="predicted"/>
<dbReference type="Proteomes" id="UP000274661">
    <property type="component" value="Unassembled WGS sequence"/>
</dbReference>
<evidence type="ECO:0000313" key="2">
    <source>
        <dbReference type="Proteomes" id="UP000274661"/>
    </source>
</evidence>
<reference evidence="1 2" key="1">
    <citation type="submission" date="2018-12" db="EMBL/GenBank/DDBJ databases">
        <title>Sphingomonas sp. HMF7854 Genome sequencing and assembly.</title>
        <authorList>
            <person name="Cha I."/>
            <person name="Kang H."/>
            <person name="Kim H."/>
            <person name="Kang J."/>
            <person name="Joh K."/>
        </authorList>
    </citation>
    <scope>NUCLEOTIDE SEQUENCE [LARGE SCALE GENOMIC DNA]</scope>
    <source>
        <strain evidence="1 2">HMF7854</strain>
    </source>
</reference>
<evidence type="ECO:0000313" key="1">
    <source>
        <dbReference type="EMBL" id="RST30359.1"/>
    </source>
</evidence>
<sequence length="239" mass="27470">MSGSDPMQPKLILDFDGVLFNSAYEAYCVCNRHAETNPGLRDDVGFDEFMRFRAVLTDAWQFNRLYSREHKLCDPAKLPQVRPEAADWAYAEGFFAARAEMMKDESWPKLMAPYDFFFLLRPTLRKYPDKFAILSTRNVESIRRTLAFFDADVIPVFGQEDIRREGSKVEVARSQGWLEPGKFITVYVDDMNAHLEPFDGRVYLPLHANWGYDQVKDASLNSNQVLKILCSMLKLSAAA</sequence>
<dbReference type="EMBL" id="RWJF01000001">
    <property type="protein sequence ID" value="RST30359.1"/>
    <property type="molecule type" value="Genomic_DNA"/>
</dbReference>
<dbReference type="InterPro" id="IPR036412">
    <property type="entry name" value="HAD-like_sf"/>
</dbReference>
<dbReference type="SUPFAM" id="SSF56784">
    <property type="entry name" value="HAD-like"/>
    <property type="match status" value="1"/>
</dbReference>
<dbReference type="OrthoDB" id="7498635at2"/>
<organism evidence="1 2">
    <name type="scientific">Sphingomonas ginkgonis</name>
    <dbReference type="NCBI Taxonomy" id="2315330"/>
    <lineage>
        <taxon>Bacteria</taxon>
        <taxon>Pseudomonadati</taxon>
        <taxon>Pseudomonadota</taxon>
        <taxon>Alphaproteobacteria</taxon>
        <taxon>Sphingomonadales</taxon>
        <taxon>Sphingomonadaceae</taxon>
        <taxon>Sphingomonas</taxon>
    </lineage>
</organism>
<dbReference type="AlphaFoldDB" id="A0A429V8T4"/>
<protein>
    <recommendedName>
        <fullName evidence="3">HAD family hydrolase</fullName>
    </recommendedName>
</protein>
<evidence type="ECO:0008006" key="3">
    <source>
        <dbReference type="Google" id="ProtNLM"/>
    </source>
</evidence>
<gene>
    <name evidence="1" type="ORF">HMF7854_05625</name>
</gene>
<keyword evidence="2" id="KW-1185">Reference proteome</keyword>
<accession>A0A429V8T4</accession>